<proteinExistence type="predicted"/>
<dbReference type="PANTHER" id="PTHR12215:SF10">
    <property type="entry name" value="L-AMINOADIPATE-SEMIALDEHYDE DEHYDROGENASE-PHOSPHOPANTETHEINYL TRANSFERASE"/>
    <property type="match status" value="1"/>
</dbReference>
<evidence type="ECO:0000256" key="1">
    <source>
        <dbReference type="ARBA" id="ARBA00013172"/>
    </source>
</evidence>
<protein>
    <recommendedName>
        <fullName evidence="1">holo-[acyl-carrier-protein] synthase</fullName>
        <ecNumber evidence="1">2.7.8.7</ecNumber>
    </recommendedName>
</protein>
<evidence type="ECO:0000313" key="5">
    <source>
        <dbReference type="EMBL" id="KAK0628215.1"/>
    </source>
</evidence>
<evidence type="ECO:0000313" key="6">
    <source>
        <dbReference type="Proteomes" id="UP001174934"/>
    </source>
</evidence>
<organism evidence="5 6">
    <name type="scientific">Bombardia bombarda</name>
    <dbReference type="NCBI Taxonomy" id="252184"/>
    <lineage>
        <taxon>Eukaryota</taxon>
        <taxon>Fungi</taxon>
        <taxon>Dikarya</taxon>
        <taxon>Ascomycota</taxon>
        <taxon>Pezizomycotina</taxon>
        <taxon>Sordariomycetes</taxon>
        <taxon>Sordariomycetidae</taxon>
        <taxon>Sordariales</taxon>
        <taxon>Lasiosphaeriaceae</taxon>
        <taxon>Bombardia</taxon>
    </lineage>
</organism>
<gene>
    <name evidence="5" type="ORF">B0T17DRAFT_522142</name>
</gene>
<comment type="caution">
    <text evidence="5">The sequence shown here is derived from an EMBL/GenBank/DDBJ whole genome shotgun (WGS) entry which is preliminary data.</text>
</comment>
<evidence type="ECO:0000256" key="2">
    <source>
        <dbReference type="ARBA" id="ARBA00022679"/>
    </source>
</evidence>
<dbReference type="GO" id="GO:0019878">
    <property type="term" value="P:lysine biosynthetic process via aminoadipic acid"/>
    <property type="evidence" value="ECO:0007669"/>
    <property type="project" value="TreeGrafter"/>
</dbReference>
<name>A0AA39X7K8_9PEZI</name>
<evidence type="ECO:0000259" key="3">
    <source>
        <dbReference type="Pfam" id="PF01648"/>
    </source>
</evidence>
<keyword evidence="6" id="KW-1185">Reference proteome</keyword>
<dbReference type="EMBL" id="JAULSR010000002">
    <property type="protein sequence ID" value="KAK0628215.1"/>
    <property type="molecule type" value="Genomic_DNA"/>
</dbReference>
<dbReference type="GO" id="GO:0008897">
    <property type="term" value="F:holo-[acyl-carrier-protein] synthase activity"/>
    <property type="evidence" value="ECO:0007669"/>
    <property type="project" value="UniProtKB-EC"/>
</dbReference>
<dbReference type="Proteomes" id="UP001174934">
    <property type="component" value="Unassembled WGS sequence"/>
</dbReference>
<dbReference type="GO" id="GO:0000287">
    <property type="term" value="F:magnesium ion binding"/>
    <property type="evidence" value="ECO:0007669"/>
    <property type="project" value="InterPro"/>
</dbReference>
<dbReference type="InterPro" id="IPR037143">
    <property type="entry name" value="4-PPantetheinyl_Trfase_dom_sf"/>
</dbReference>
<dbReference type="EC" id="2.7.8.7" evidence="1"/>
<dbReference type="GO" id="GO:0005829">
    <property type="term" value="C:cytosol"/>
    <property type="evidence" value="ECO:0007669"/>
    <property type="project" value="TreeGrafter"/>
</dbReference>
<dbReference type="Pfam" id="PF01648">
    <property type="entry name" value="ACPS"/>
    <property type="match status" value="1"/>
</dbReference>
<feature type="domain" description="4'-phosphopantetheinyl transferase" evidence="3">
    <location>
        <begin position="150"/>
        <end position="245"/>
    </location>
</feature>
<reference evidence="5" key="1">
    <citation type="submission" date="2023-06" db="EMBL/GenBank/DDBJ databases">
        <title>Genome-scale phylogeny and comparative genomics of the fungal order Sordariales.</title>
        <authorList>
            <consortium name="Lawrence Berkeley National Laboratory"/>
            <person name="Hensen N."/>
            <person name="Bonometti L."/>
            <person name="Westerberg I."/>
            <person name="Brannstrom I.O."/>
            <person name="Guillou S."/>
            <person name="Cros-Aarteil S."/>
            <person name="Calhoun S."/>
            <person name="Haridas S."/>
            <person name="Kuo A."/>
            <person name="Mondo S."/>
            <person name="Pangilinan J."/>
            <person name="Riley R."/>
            <person name="LaButti K."/>
            <person name="Andreopoulos B."/>
            <person name="Lipzen A."/>
            <person name="Chen C."/>
            <person name="Yanf M."/>
            <person name="Daum C."/>
            <person name="Ng V."/>
            <person name="Clum A."/>
            <person name="Steindorff A."/>
            <person name="Ohm R."/>
            <person name="Martin F."/>
            <person name="Silar P."/>
            <person name="Natvig D."/>
            <person name="Lalanne C."/>
            <person name="Gautier V."/>
            <person name="Ament-velasquez S.L."/>
            <person name="Kruys A."/>
            <person name="Hutchinson M.I."/>
            <person name="Powell A.J."/>
            <person name="Barry K."/>
            <person name="Miller A.N."/>
            <person name="Grigoriev I.V."/>
            <person name="Debuchy R."/>
            <person name="Gladieux P."/>
            <person name="Thoren M.H."/>
            <person name="Johannesson H."/>
        </authorList>
    </citation>
    <scope>NUCLEOTIDE SEQUENCE</scope>
    <source>
        <strain evidence="5">SMH3391-2</strain>
    </source>
</reference>
<dbReference type="InterPro" id="IPR055066">
    <property type="entry name" value="AASDHPPT_N"/>
</dbReference>
<keyword evidence="2" id="KW-0808">Transferase</keyword>
<dbReference type="Pfam" id="PF22624">
    <property type="entry name" value="AASDHPPT_N"/>
    <property type="match status" value="1"/>
</dbReference>
<dbReference type="PANTHER" id="PTHR12215">
    <property type="entry name" value="PHOSPHOPANTETHEINE TRANSFERASE"/>
    <property type="match status" value="1"/>
</dbReference>
<feature type="domain" description="4'-phosphopantetheinyl transferase N-terminal" evidence="4">
    <location>
        <begin position="35"/>
        <end position="130"/>
    </location>
</feature>
<sequence>MAATTQQQEQPVLVQWILDTRSWYPQATQTRQLESHAARALALLTPDERAGVLRYYHVRDAKMALASALIKHYTIAKLVSDHGNRAIPWSDTAITRDARTKPIWRDPLTSDSPIAFNVTHQAGIVAIVAVVSPGCYSSPTPTPTPLMEIQVGVDIVCTSERRDRDQRMVRDEGWGYFVDMHADVFAVAETTYLKYQVLSAVPGLAPPRGAPVEAVVDAKLRAFYALWALREAYVKLNGEALLADWLKELEFRYFRPPCPTAGWEVAAAEGEVGAEAEADDAQVIRNIEIRFRGKRVDDVNICLRSIGPDYMICTAVRTPEDKAVALGWRLGAYETLELGDVLDFAESRSR</sequence>
<dbReference type="InterPro" id="IPR050559">
    <property type="entry name" value="P-Pant_transferase_sf"/>
</dbReference>
<dbReference type="InterPro" id="IPR008278">
    <property type="entry name" value="4-PPantetheinyl_Trfase_dom"/>
</dbReference>
<accession>A0AA39X7K8</accession>
<evidence type="ECO:0000259" key="4">
    <source>
        <dbReference type="Pfam" id="PF22624"/>
    </source>
</evidence>
<dbReference type="SUPFAM" id="SSF56214">
    <property type="entry name" value="4'-phosphopantetheinyl transferase"/>
    <property type="match status" value="2"/>
</dbReference>
<dbReference type="AlphaFoldDB" id="A0AA39X7K8"/>
<dbReference type="Gene3D" id="3.90.470.20">
    <property type="entry name" value="4'-phosphopantetheinyl transferase domain"/>
    <property type="match status" value="2"/>
</dbReference>